<feature type="compositionally biased region" description="Pro residues" evidence="1">
    <location>
        <begin position="347"/>
        <end position="356"/>
    </location>
</feature>
<reference evidence="2" key="1">
    <citation type="journal article" date="2021" name="Sci. Rep.">
        <title>Diploid genomic architecture of Nitzschia inconspicua, an elite biomass production diatom.</title>
        <authorList>
            <person name="Oliver A."/>
            <person name="Podell S."/>
            <person name="Pinowska A."/>
            <person name="Traller J.C."/>
            <person name="Smith S.R."/>
            <person name="McClure R."/>
            <person name="Beliaev A."/>
            <person name="Bohutskyi P."/>
            <person name="Hill E.A."/>
            <person name="Rabines A."/>
            <person name="Zheng H."/>
            <person name="Allen L.Z."/>
            <person name="Kuo A."/>
            <person name="Grigoriev I.V."/>
            <person name="Allen A.E."/>
            <person name="Hazlebeck D."/>
            <person name="Allen E.E."/>
        </authorList>
    </citation>
    <scope>NUCLEOTIDE SEQUENCE</scope>
    <source>
        <strain evidence="2">Hildebrandi</strain>
    </source>
</reference>
<keyword evidence="3" id="KW-1185">Reference proteome</keyword>
<comment type="caution">
    <text evidence="2">The sequence shown here is derived from an EMBL/GenBank/DDBJ whole genome shotgun (WGS) entry which is preliminary data.</text>
</comment>
<accession>A0A9K3LHA5</accession>
<evidence type="ECO:0000313" key="2">
    <source>
        <dbReference type="EMBL" id="KAG7362003.1"/>
    </source>
</evidence>
<proteinExistence type="predicted"/>
<organism evidence="2 3">
    <name type="scientific">Nitzschia inconspicua</name>
    <dbReference type="NCBI Taxonomy" id="303405"/>
    <lineage>
        <taxon>Eukaryota</taxon>
        <taxon>Sar</taxon>
        <taxon>Stramenopiles</taxon>
        <taxon>Ochrophyta</taxon>
        <taxon>Bacillariophyta</taxon>
        <taxon>Bacillariophyceae</taxon>
        <taxon>Bacillariophycidae</taxon>
        <taxon>Bacillariales</taxon>
        <taxon>Bacillariaceae</taxon>
        <taxon>Nitzschia</taxon>
    </lineage>
</organism>
<feature type="compositionally biased region" description="Basic and acidic residues" evidence="1">
    <location>
        <begin position="357"/>
        <end position="366"/>
    </location>
</feature>
<feature type="region of interest" description="Disordered" evidence="1">
    <location>
        <begin position="51"/>
        <end position="140"/>
    </location>
</feature>
<dbReference type="AlphaFoldDB" id="A0A9K3LHA5"/>
<feature type="compositionally biased region" description="Basic and acidic residues" evidence="1">
    <location>
        <begin position="451"/>
        <end position="468"/>
    </location>
</feature>
<gene>
    <name evidence="2" type="ORF">IV203_025669</name>
</gene>
<feature type="compositionally biased region" description="Acidic residues" evidence="1">
    <location>
        <begin position="469"/>
        <end position="478"/>
    </location>
</feature>
<dbReference type="Proteomes" id="UP000693970">
    <property type="component" value="Unassembled WGS sequence"/>
</dbReference>
<feature type="region of interest" description="Disordered" evidence="1">
    <location>
        <begin position="341"/>
        <end position="478"/>
    </location>
</feature>
<feature type="compositionally biased region" description="Basic and acidic residues" evidence="1">
    <location>
        <begin position="374"/>
        <end position="420"/>
    </location>
</feature>
<sequence length="478" mass="54958">MGLTAPNLRRRGRSSSSLLSSSETAFSSNLKGCFMATLMMVMFLFVSHIGTSPNNNNNNKNKSTALRKDGKQPQQQQSLRNFDPDQIGVIHLSASENDDGIDAKESNKHNDNNNKIQQQGGGQEEGYDDDDDDTDDDDTHFFWDIDEFERDADLLDTKSRFDDFVDHLQSAMDEQLVSLQSDIDGRIQTTMEPTKTELEDINKNRVDTNVRFHDDDFQKLVTNIENKFREKLYNEIHSQSNEVMEDLIIDMEAAMDLNQEYEEEDGDGEPIDLDAEEEDLMVQAVTAVDEIVQDVLTNTNMAQMVFEVMYGQLQQLFKETFGQQRKIVIDINKKEWKVNGWHENLPPTLPPTTEPTPKPEEQKKKDDDDDDDEDNRKEDSNKEPENKNETTNDNNDRTKTEESEKKNEDDVKETKTKEQGESTTPQEPSKDVEQQQQQPKQDEEQKEEVDTDSKPEEEKTSTVDKKEDDKDEDTTEGK</sequence>
<evidence type="ECO:0000313" key="3">
    <source>
        <dbReference type="Proteomes" id="UP000693970"/>
    </source>
</evidence>
<reference evidence="2" key="2">
    <citation type="submission" date="2021-04" db="EMBL/GenBank/DDBJ databases">
        <authorList>
            <person name="Podell S."/>
        </authorList>
    </citation>
    <scope>NUCLEOTIDE SEQUENCE</scope>
    <source>
        <strain evidence="2">Hildebrandi</strain>
    </source>
</reference>
<feature type="compositionally biased region" description="Acidic residues" evidence="1">
    <location>
        <begin position="125"/>
        <end position="140"/>
    </location>
</feature>
<dbReference type="EMBL" id="JAGRRH010000012">
    <property type="protein sequence ID" value="KAG7362003.1"/>
    <property type="molecule type" value="Genomic_DNA"/>
</dbReference>
<protein>
    <submittedName>
        <fullName evidence="2">Uncharacterized protein</fullName>
    </submittedName>
</protein>
<evidence type="ECO:0000256" key="1">
    <source>
        <dbReference type="SAM" id="MobiDB-lite"/>
    </source>
</evidence>
<name>A0A9K3LHA5_9STRA</name>
<feature type="region of interest" description="Disordered" evidence="1">
    <location>
        <begin position="1"/>
        <end position="21"/>
    </location>
</feature>
<feature type="compositionally biased region" description="Basic and acidic residues" evidence="1">
    <location>
        <begin position="101"/>
        <end position="112"/>
    </location>
</feature>